<dbReference type="PRINTS" id="PR01486">
    <property type="entry name" value="PHPHLIPASEA1"/>
</dbReference>
<dbReference type="EC" id="3.1.1.32" evidence="5 20"/>
<evidence type="ECO:0000256" key="10">
    <source>
        <dbReference type="ARBA" id="ARBA00022723"/>
    </source>
</evidence>
<dbReference type="Gene3D" id="2.40.230.10">
    <property type="entry name" value="Phospholipase A1"/>
    <property type="match status" value="1"/>
</dbReference>
<dbReference type="GO" id="GO:0008970">
    <property type="term" value="F:phospholipase A1 activity"/>
    <property type="evidence" value="ECO:0007669"/>
    <property type="project" value="UniProtKB-EC"/>
</dbReference>
<dbReference type="InterPro" id="IPR036541">
    <property type="entry name" value="PLipase_A1_sf"/>
</dbReference>
<dbReference type="AlphaFoldDB" id="A0AAE9YME3"/>
<evidence type="ECO:0000256" key="6">
    <source>
        <dbReference type="ARBA" id="ARBA00013278"/>
    </source>
</evidence>
<keyword evidence="13 19" id="KW-0106">Calcium</keyword>
<evidence type="ECO:0000256" key="13">
    <source>
        <dbReference type="ARBA" id="ARBA00022837"/>
    </source>
</evidence>
<evidence type="ECO:0000256" key="1">
    <source>
        <dbReference type="ARBA" id="ARBA00000111"/>
    </source>
</evidence>
<comment type="catalytic activity">
    <reaction evidence="1 20">
        <text>a 1,2-diacyl-sn-glycero-3-phosphocholine + H2O = a 2-acyl-sn-glycero-3-phosphocholine + a fatty acid + H(+)</text>
        <dbReference type="Rhea" id="RHEA:18689"/>
        <dbReference type="ChEBI" id="CHEBI:15377"/>
        <dbReference type="ChEBI" id="CHEBI:15378"/>
        <dbReference type="ChEBI" id="CHEBI:28868"/>
        <dbReference type="ChEBI" id="CHEBI:57643"/>
        <dbReference type="ChEBI" id="CHEBI:57875"/>
        <dbReference type="EC" id="3.1.1.32"/>
    </reaction>
</comment>
<dbReference type="Pfam" id="PF02253">
    <property type="entry name" value="PLA1"/>
    <property type="match status" value="1"/>
</dbReference>
<dbReference type="KEGG" id="tact:SG35_021070"/>
<feature type="binding site" description="in dimeric form" evidence="19">
    <location>
        <position position="190"/>
    </location>
    <ligand>
        <name>Ca(2+)</name>
        <dbReference type="ChEBI" id="CHEBI:29108"/>
        <label>1</label>
    </ligand>
</feature>
<organism evidence="21 22">
    <name type="scientific">Thalassomonas actiniarum</name>
    <dbReference type="NCBI Taxonomy" id="485447"/>
    <lineage>
        <taxon>Bacteria</taxon>
        <taxon>Pseudomonadati</taxon>
        <taxon>Pseudomonadota</taxon>
        <taxon>Gammaproteobacteria</taxon>
        <taxon>Alteromonadales</taxon>
        <taxon>Colwelliaceae</taxon>
        <taxon>Thalassomonas</taxon>
    </lineage>
</organism>
<name>A0AAE9YME3_9GAMM</name>
<dbReference type="GO" id="GO:0004623">
    <property type="term" value="F:phospholipase A2 activity"/>
    <property type="evidence" value="ECO:0007669"/>
    <property type="project" value="UniProtKB-EC"/>
</dbReference>
<keyword evidence="12 20" id="KW-0378">Hydrolase</keyword>
<evidence type="ECO:0000313" key="21">
    <source>
        <dbReference type="EMBL" id="WDD97770.1"/>
    </source>
</evidence>
<evidence type="ECO:0000256" key="12">
    <source>
        <dbReference type="ARBA" id="ARBA00022801"/>
    </source>
</evidence>
<dbReference type="SUPFAM" id="SSF56931">
    <property type="entry name" value="Outer membrane phospholipase A (OMPLA)"/>
    <property type="match status" value="1"/>
</dbReference>
<gene>
    <name evidence="21" type="ORF">SG35_021070</name>
</gene>
<feature type="binding site" description="in dimeric form" evidence="19">
    <location>
        <position position="235"/>
    </location>
    <ligand>
        <name>Ca(2+)</name>
        <dbReference type="ChEBI" id="CHEBI:29108"/>
        <label>1</label>
    </ligand>
</feature>
<dbReference type="GO" id="GO:0016042">
    <property type="term" value="P:lipid catabolic process"/>
    <property type="evidence" value="ECO:0007669"/>
    <property type="project" value="UniProtKB-KW"/>
</dbReference>
<evidence type="ECO:0000256" key="17">
    <source>
        <dbReference type="ARBA" id="ARBA00023237"/>
    </source>
</evidence>
<reference evidence="21 22" key="2">
    <citation type="journal article" date="2022" name="Mar. Drugs">
        <title>Bioassay-Guided Fractionation Leads to the Detection of Cholic Acid Generated by the Rare Thalassomonas sp.</title>
        <authorList>
            <person name="Pheiffer F."/>
            <person name="Schneider Y.K."/>
            <person name="Hansen E.H."/>
            <person name="Andersen J.H."/>
            <person name="Isaksson J."/>
            <person name="Busche T."/>
            <person name="R C."/>
            <person name="Kalinowski J."/>
            <person name="Zyl L.V."/>
            <person name="Trindade M."/>
        </authorList>
    </citation>
    <scope>NUCLEOTIDE SEQUENCE [LARGE SCALE GENOMIC DNA]</scope>
    <source>
        <strain evidence="21 22">A5K-106</strain>
    </source>
</reference>
<evidence type="ECO:0000256" key="11">
    <source>
        <dbReference type="ARBA" id="ARBA00022729"/>
    </source>
</evidence>
<dbReference type="InterPro" id="IPR003187">
    <property type="entry name" value="PLipase_A1"/>
</dbReference>
<keyword evidence="10 19" id="KW-0479">Metal-binding</keyword>
<dbReference type="CDD" id="cd00541">
    <property type="entry name" value="OMPLA"/>
    <property type="match status" value="1"/>
</dbReference>
<evidence type="ECO:0000256" key="7">
    <source>
        <dbReference type="ARBA" id="ARBA00021726"/>
    </source>
</evidence>
<evidence type="ECO:0000256" key="9">
    <source>
        <dbReference type="ARBA" id="ARBA00022692"/>
    </source>
</evidence>
<feature type="binding site" description="in dimeric form" evidence="19">
    <location>
        <position position="230"/>
    </location>
    <ligand>
        <name>Ca(2+)</name>
        <dbReference type="ChEBI" id="CHEBI:29108"/>
        <label>1</label>
    </ligand>
</feature>
<keyword evidence="22" id="KW-1185">Reference proteome</keyword>
<feature type="active site" description="Proton acceptor" evidence="18">
    <location>
        <position position="225"/>
    </location>
</feature>
<feature type="binding site" description="in dimeric form" evidence="19">
    <location>
        <position position="277"/>
    </location>
    <ligand>
        <name>Ca(2+)</name>
        <dbReference type="ChEBI" id="CHEBI:29108"/>
        <label>1</label>
    </ligand>
</feature>
<evidence type="ECO:0000256" key="14">
    <source>
        <dbReference type="ARBA" id="ARBA00022963"/>
    </source>
</evidence>
<dbReference type="GO" id="GO:0046872">
    <property type="term" value="F:metal ion binding"/>
    <property type="evidence" value="ECO:0007669"/>
    <property type="project" value="UniProtKB-KW"/>
</dbReference>
<keyword evidence="14 20" id="KW-0442">Lipid degradation</keyword>
<sequence length="362" mass="40944">MPLTDKAATRSLCLGLALAQAQAFATTELDACLLTALKSADANTRVQQIRAACLTNKPAPEPKLTSEITAELNQGSKDTELAQISRTDTAAANGMISSRLIAERTTAFDPFVITPHKMNYLLPASITDNVNTEVYQGVDAWSENLTNTEAKFQLSIKVPLNREDLFIQNDGLFFGFTLQSWWQVYSDNISKPFRETNYQPEVFYLAPLNWHPAGGNTGFALGLEHQSNGRSQLLSRSWNRLYLNFLYEKDNFALSFRPWWRLPESKKQNPLDSDGDDNPDINDYMGHFELALVYKWSDYEWTSQIRENFARHHGALELGFTFPLWGKLRGYAQYSLGYGESLIDYNHSQQRFGLGIALTDVL</sequence>
<evidence type="ECO:0000256" key="20">
    <source>
        <dbReference type="RuleBase" id="RU366027"/>
    </source>
</evidence>
<keyword evidence="9" id="KW-0812">Transmembrane</keyword>
<keyword evidence="8" id="KW-1134">Transmembrane beta strand</keyword>
<protein>
    <recommendedName>
        <fullName evidence="7 20">Phospholipase A1</fullName>
        <ecNumber evidence="5 20">3.1.1.32</ecNumber>
        <ecNumber evidence="6 20">3.1.1.4</ecNumber>
    </recommendedName>
    <alternativeName>
        <fullName evidence="20">Phosphatidylcholine 1-acylhydrolase</fullName>
    </alternativeName>
</protein>
<feature type="active site" description="Nucleophile" evidence="18">
    <location>
        <position position="227"/>
    </location>
</feature>
<dbReference type="EC" id="3.1.1.4" evidence="6 20"/>
<keyword evidence="17 20" id="KW-0998">Cell outer membrane</keyword>
<evidence type="ECO:0000256" key="5">
    <source>
        <dbReference type="ARBA" id="ARBA00013179"/>
    </source>
</evidence>
<evidence type="ECO:0000256" key="2">
    <source>
        <dbReference type="ARBA" id="ARBA00001604"/>
    </source>
</evidence>
<evidence type="ECO:0000256" key="3">
    <source>
        <dbReference type="ARBA" id="ARBA00010525"/>
    </source>
</evidence>
<proteinExistence type="inferred from homology"/>
<accession>A0AAE9YME3</accession>
<dbReference type="PANTHER" id="PTHR40457">
    <property type="entry name" value="PHOSPHOLIPASE A1"/>
    <property type="match status" value="1"/>
</dbReference>
<keyword evidence="15 20" id="KW-0443">Lipid metabolism</keyword>
<evidence type="ECO:0000256" key="19">
    <source>
        <dbReference type="PIRSR" id="PIRSR603187-2"/>
    </source>
</evidence>
<evidence type="ECO:0000256" key="8">
    <source>
        <dbReference type="ARBA" id="ARBA00022452"/>
    </source>
</evidence>
<comment type="subunit">
    <text evidence="4 20">Homodimer; dimerization is reversible, and the dimeric form is the active one.</text>
</comment>
<keyword evidence="16" id="KW-0472">Membrane</keyword>
<dbReference type="RefSeq" id="WP_274055210.1">
    <property type="nucleotide sequence ID" value="NZ_CP059735.1"/>
</dbReference>
<comment type="similarity">
    <text evidence="3 20">Belongs to the phospholipase A1 family.</text>
</comment>
<dbReference type="Proteomes" id="UP000032568">
    <property type="component" value="Chromosome"/>
</dbReference>
<comment type="function">
    <text evidence="20">Hydrolysis of phosphatidylcholine with phospholipase A2 (EC 3.1.1.4) and phospholipase A1 (EC 3.1.1.32) activities.</text>
</comment>
<feature type="chain" id="PRO_5041770414" description="Phospholipase A1" evidence="20">
    <location>
        <begin position="26"/>
        <end position="362"/>
    </location>
</feature>
<feature type="signal peptide" evidence="20">
    <location>
        <begin position="1"/>
        <end position="25"/>
    </location>
</feature>
<evidence type="ECO:0000256" key="16">
    <source>
        <dbReference type="ARBA" id="ARBA00023136"/>
    </source>
</evidence>
<comment type="catalytic activity">
    <reaction evidence="2 20">
        <text>a 1,2-diacyl-sn-glycero-3-phosphocholine + H2O = a 1-acyl-sn-glycero-3-phosphocholine + a fatty acid + H(+)</text>
        <dbReference type="Rhea" id="RHEA:15801"/>
        <dbReference type="ChEBI" id="CHEBI:15377"/>
        <dbReference type="ChEBI" id="CHEBI:15378"/>
        <dbReference type="ChEBI" id="CHEBI:28868"/>
        <dbReference type="ChEBI" id="CHEBI:57643"/>
        <dbReference type="ChEBI" id="CHEBI:58168"/>
        <dbReference type="EC" id="3.1.1.4"/>
    </reaction>
</comment>
<keyword evidence="11 20" id="KW-0732">Signal</keyword>
<comment type="subcellular location">
    <subcellularLocation>
        <location evidence="20">Cell outer membrane</location>
        <topology evidence="20">Multi-pass membrane protein</topology>
    </subcellularLocation>
    <text evidence="20">One of the very few enzymes located there.</text>
</comment>
<dbReference type="GO" id="GO:0009279">
    <property type="term" value="C:cell outer membrane"/>
    <property type="evidence" value="ECO:0007669"/>
    <property type="project" value="UniProtKB-SubCell"/>
</dbReference>
<evidence type="ECO:0000256" key="4">
    <source>
        <dbReference type="ARBA" id="ARBA00011702"/>
    </source>
</evidence>
<dbReference type="PANTHER" id="PTHR40457:SF1">
    <property type="entry name" value="PHOSPHOLIPASE A1"/>
    <property type="match status" value="1"/>
</dbReference>
<evidence type="ECO:0000256" key="18">
    <source>
        <dbReference type="PIRSR" id="PIRSR603187-1"/>
    </source>
</evidence>
<comment type="cofactor">
    <cofactor evidence="20">
        <name>Ca(2+)</name>
        <dbReference type="ChEBI" id="CHEBI:29108"/>
    </cofactor>
    <text evidence="20">Binds 1 Ca(2+) ion per monomer. In the dimeric form the Ca(2+) is bound by different amino acids with binding of each Ca(2+) shared with ligands coming from each monomer. The Ca(2+) ion may have a role in catalysis.</text>
</comment>
<dbReference type="EMBL" id="CP059735">
    <property type="protein sequence ID" value="WDD97770.1"/>
    <property type="molecule type" value="Genomic_DNA"/>
</dbReference>
<reference evidence="21 22" key="1">
    <citation type="journal article" date="2015" name="Genome Announc.">
        <title>Draft Genome Sequences of Marine Isolates of Thalassomonas viridans and Thalassomonas actiniarum.</title>
        <authorList>
            <person name="Olonade I."/>
            <person name="van Zyl L.J."/>
            <person name="Trindade M."/>
        </authorList>
    </citation>
    <scope>NUCLEOTIDE SEQUENCE [LARGE SCALE GENOMIC DNA]</scope>
    <source>
        <strain evidence="21 22">A5K-106</strain>
    </source>
</reference>
<evidence type="ECO:0000256" key="15">
    <source>
        <dbReference type="ARBA" id="ARBA00023098"/>
    </source>
</evidence>
<evidence type="ECO:0000313" key="22">
    <source>
        <dbReference type="Proteomes" id="UP000032568"/>
    </source>
</evidence>